<feature type="transmembrane region" description="Helical" evidence="1">
    <location>
        <begin position="12"/>
        <end position="29"/>
    </location>
</feature>
<gene>
    <name evidence="3" type="ORF">F8153_15775</name>
</gene>
<dbReference type="InterPro" id="IPR011047">
    <property type="entry name" value="Quinoprotein_ADH-like_sf"/>
</dbReference>
<feature type="domain" description="Pyrrolo-quinoline quinone repeat" evidence="2">
    <location>
        <begin position="235"/>
        <end position="355"/>
    </location>
</feature>
<evidence type="ECO:0000313" key="3">
    <source>
        <dbReference type="EMBL" id="KAB3524799.1"/>
    </source>
</evidence>
<dbReference type="Pfam" id="PF13360">
    <property type="entry name" value="PQQ_2"/>
    <property type="match status" value="2"/>
</dbReference>
<dbReference type="PANTHER" id="PTHR34512">
    <property type="entry name" value="CELL SURFACE PROTEIN"/>
    <property type="match status" value="1"/>
</dbReference>
<evidence type="ECO:0000259" key="2">
    <source>
        <dbReference type="Pfam" id="PF13360"/>
    </source>
</evidence>
<dbReference type="Gene3D" id="2.130.10.10">
    <property type="entry name" value="YVTN repeat-like/Quinoprotein amine dehydrogenase"/>
    <property type="match status" value="1"/>
</dbReference>
<dbReference type="SUPFAM" id="SSF50998">
    <property type="entry name" value="Quinoprotein alcohol dehydrogenase-like"/>
    <property type="match status" value="1"/>
</dbReference>
<dbReference type="InterPro" id="IPR002372">
    <property type="entry name" value="PQQ_rpt_dom"/>
</dbReference>
<dbReference type="AlphaFoldDB" id="A0A833HLP6"/>
<dbReference type="RefSeq" id="WP_151867310.1">
    <property type="nucleotide sequence ID" value="NZ_WBZB01000076.1"/>
</dbReference>
<comment type="caution">
    <text evidence="3">The sequence shown here is derived from an EMBL/GenBank/DDBJ whole genome shotgun (WGS) entry which is preliminary data.</text>
</comment>
<accession>A0A833HLP6</accession>
<keyword evidence="1" id="KW-1133">Transmembrane helix</keyword>
<dbReference type="PANTHER" id="PTHR34512:SF30">
    <property type="entry name" value="OUTER MEMBRANE PROTEIN ASSEMBLY FACTOR BAMB"/>
    <property type="match status" value="1"/>
</dbReference>
<evidence type="ECO:0000256" key="1">
    <source>
        <dbReference type="SAM" id="Phobius"/>
    </source>
</evidence>
<dbReference type="SMART" id="SM00564">
    <property type="entry name" value="PQQ"/>
    <property type="match status" value="4"/>
</dbReference>
<dbReference type="InterPro" id="IPR018391">
    <property type="entry name" value="PQQ_b-propeller_rpt"/>
</dbReference>
<dbReference type="OrthoDB" id="105314at2"/>
<evidence type="ECO:0000313" key="4">
    <source>
        <dbReference type="Proteomes" id="UP000465601"/>
    </source>
</evidence>
<keyword evidence="1" id="KW-0472">Membrane</keyword>
<proteinExistence type="predicted"/>
<dbReference type="InterPro" id="IPR015943">
    <property type="entry name" value="WD40/YVTN_repeat-like_dom_sf"/>
</dbReference>
<reference evidence="3 4" key="1">
    <citation type="submission" date="2019-10" db="EMBL/GenBank/DDBJ databases">
        <title>Alkaliphilus serpentinus sp. nov. and Alkaliphilus pronyensis sp. nov., two novel anaerobic alkaliphilic species isolated from the serpentinized-hosted hydrothermal field of the Prony Bay (New Caledonia).</title>
        <authorList>
            <person name="Postec A."/>
        </authorList>
    </citation>
    <scope>NUCLEOTIDE SEQUENCE [LARGE SCALE GENOMIC DNA]</scope>
    <source>
        <strain evidence="3 4">LacT</strain>
    </source>
</reference>
<keyword evidence="4" id="KW-1185">Reference proteome</keyword>
<keyword evidence="1" id="KW-0812">Transmembrane</keyword>
<protein>
    <submittedName>
        <fullName evidence="3">PQQ-binding-like beta-propeller repeat protein</fullName>
    </submittedName>
</protein>
<dbReference type="Proteomes" id="UP000465601">
    <property type="component" value="Unassembled WGS sequence"/>
</dbReference>
<name>A0A833HLP6_9FIRM</name>
<sequence length="356" mass="40873">MDDQPKSRYTPVIAMFILMIIYILFRTATAPSIEERDMDRDFVDLKKFKMEKLLELSLPLDVPVVDDDSIMYFRAYPEKIYSMDLESNRIVNTIDVGLQIRGVNDNYLVGQLKDQIRAYNKITGELISKTRKNRNIASSTNVEIYDNIAVYAAAGKIIIEAFDMNTGELLWGFDAREEHTTAHIIIDKGKVYTSNLGELLVFDAYTGKVLKKFDIGVYTPFLIDGNYIYAKGPKKVDLSTGEILWSVDIGSILEVDEDGLYIIYSGFLYRLGKETGEELWKNDFGELRPFLVRTTPKYVIVSRFDDEVFILDKDTGEKLWRFGNNTEENANTFLVHDEILYIFTTEGTLYSLDLSQ</sequence>
<organism evidence="3 4">
    <name type="scientific">Alkaliphilus serpentinus</name>
    <dbReference type="NCBI Taxonomy" id="1482731"/>
    <lineage>
        <taxon>Bacteria</taxon>
        <taxon>Bacillati</taxon>
        <taxon>Bacillota</taxon>
        <taxon>Clostridia</taxon>
        <taxon>Peptostreptococcales</taxon>
        <taxon>Natronincolaceae</taxon>
        <taxon>Alkaliphilus</taxon>
    </lineage>
</organism>
<feature type="domain" description="Pyrrolo-quinoline quinone repeat" evidence="2">
    <location>
        <begin position="104"/>
        <end position="210"/>
    </location>
</feature>
<dbReference type="EMBL" id="WBZB01000076">
    <property type="protein sequence ID" value="KAB3524799.1"/>
    <property type="molecule type" value="Genomic_DNA"/>
</dbReference>